<dbReference type="Proteomes" id="UP000295367">
    <property type="component" value="Unassembled WGS sequence"/>
</dbReference>
<dbReference type="RefSeq" id="WP_124945315.1">
    <property type="nucleotide sequence ID" value="NZ_BHVT01000010.1"/>
</dbReference>
<gene>
    <name evidence="1" type="ORF">EDC63_11038</name>
</gene>
<keyword evidence="2" id="KW-1185">Reference proteome</keyword>
<dbReference type="AlphaFoldDB" id="A0A4V2W1Q9"/>
<organism evidence="1 2">
    <name type="scientific">Sulfurirhabdus autotrophica</name>
    <dbReference type="NCBI Taxonomy" id="1706046"/>
    <lineage>
        <taxon>Bacteria</taxon>
        <taxon>Pseudomonadati</taxon>
        <taxon>Pseudomonadota</taxon>
        <taxon>Betaproteobacteria</taxon>
        <taxon>Nitrosomonadales</taxon>
        <taxon>Sulfuricellaceae</taxon>
        <taxon>Sulfurirhabdus</taxon>
    </lineage>
</organism>
<protein>
    <submittedName>
        <fullName evidence="1">Uncharacterized protein</fullName>
    </submittedName>
</protein>
<comment type="caution">
    <text evidence="1">The sequence shown here is derived from an EMBL/GenBank/DDBJ whole genome shotgun (WGS) entry which is preliminary data.</text>
</comment>
<name>A0A4V2W1Q9_9PROT</name>
<accession>A0A4V2W1Q9</accession>
<evidence type="ECO:0000313" key="2">
    <source>
        <dbReference type="Proteomes" id="UP000295367"/>
    </source>
</evidence>
<proteinExistence type="predicted"/>
<reference evidence="1 2" key="1">
    <citation type="submission" date="2019-03" db="EMBL/GenBank/DDBJ databases">
        <title>Genomic Encyclopedia of Type Strains, Phase IV (KMG-IV): sequencing the most valuable type-strain genomes for metagenomic binning, comparative biology and taxonomic classification.</title>
        <authorList>
            <person name="Goeker M."/>
        </authorList>
    </citation>
    <scope>NUCLEOTIDE SEQUENCE [LARGE SCALE GENOMIC DNA]</scope>
    <source>
        <strain evidence="1 2">DSM 100309</strain>
    </source>
</reference>
<dbReference type="EMBL" id="SMCO01000010">
    <property type="protein sequence ID" value="TCV85149.1"/>
    <property type="molecule type" value="Genomic_DNA"/>
</dbReference>
<sequence>MKNLRIIFLLLVTAALSIASNLTINPIGLSSGIMSAEAQELQIPKRKVSECIEIHGMFRNFSEDAHSSNRVLHLSPYLSSDVLSSGWPGKNIVKVKIETLENTILRFWFVEQFGQTSESQEFKAVCQNGWWNFSKVVSGGGEGWHGTQTTFIQLAISNDGSLLAHVVRNNKGKDFYLIPRESTEKFEYRFLIAE</sequence>
<evidence type="ECO:0000313" key="1">
    <source>
        <dbReference type="EMBL" id="TCV85149.1"/>
    </source>
</evidence>